<dbReference type="AlphaFoldDB" id="A0A382NDJ1"/>
<feature type="domain" description="Aspartate dehydrogenase" evidence="2">
    <location>
        <begin position="26"/>
        <end position="86"/>
    </location>
</feature>
<dbReference type="EMBL" id="UINC01099674">
    <property type="protein sequence ID" value="SVC59126.1"/>
    <property type="molecule type" value="Genomic_DNA"/>
</dbReference>
<proteinExistence type="predicted"/>
<organism evidence="3">
    <name type="scientific">marine metagenome</name>
    <dbReference type="NCBI Taxonomy" id="408172"/>
    <lineage>
        <taxon>unclassified sequences</taxon>
        <taxon>metagenomes</taxon>
        <taxon>ecological metagenomes</taxon>
    </lineage>
</organism>
<dbReference type="Pfam" id="PF01958">
    <property type="entry name" value="Asp_DH_C"/>
    <property type="match status" value="1"/>
</dbReference>
<dbReference type="SUPFAM" id="SSF55347">
    <property type="entry name" value="Glyceraldehyde-3-phosphate dehydrogenase-like, C-terminal domain"/>
    <property type="match status" value="1"/>
</dbReference>
<reference evidence="3" key="1">
    <citation type="submission" date="2018-05" db="EMBL/GenBank/DDBJ databases">
        <authorList>
            <person name="Lanie J.A."/>
            <person name="Ng W.-L."/>
            <person name="Kazmierczak K.M."/>
            <person name="Andrzejewski T.M."/>
            <person name="Davidsen T.M."/>
            <person name="Wayne K.J."/>
            <person name="Tettelin H."/>
            <person name="Glass J.I."/>
            <person name="Rusch D."/>
            <person name="Podicherti R."/>
            <person name="Tsui H.-C.T."/>
            <person name="Winkler M.E."/>
        </authorList>
    </citation>
    <scope>NUCLEOTIDE SEQUENCE</scope>
</reference>
<evidence type="ECO:0000313" key="3">
    <source>
        <dbReference type="EMBL" id="SVC59126.1"/>
    </source>
</evidence>
<sequence length="133" mass="14404">SITMKKHQSSLKFGRELDPPLEATESEREIYRGPLRELCVLAPNNVNTMAVLAMASELGFDEVEAALVADPSLEHHITEVNLMGPLTDGPRYRLDLIRSSPAGAGAVTSTATLTSFLKSMLLARDAGNGVHFR</sequence>
<dbReference type="GO" id="GO:0009435">
    <property type="term" value="P:NAD+ biosynthetic process"/>
    <property type="evidence" value="ECO:0007669"/>
    <property type="project" value="InterPro"/>
</dbReference>
<feature type="region of interest" description="Disordered" evidence="1">
    <location>
        <begin position="1"/>
        <end position="25"/>
    </location>
</feature>
<protein>
    <recommendedName>
        <fullName evidence="2">Aspartate dehydrogenase domain-containing protein</fullName>
    </recommendedName>
</protein>
<name>A0A382NDJ1_9ZZZZ</name>
<dbReference type="PANTHER" id="PTHR31873:SF6">
    <property type="entry name" value="ASPARTATE DEHYDROGENASE DOMAIN-CONTAINING PROTEIN"/>
    <property type="match status" value="1"/>
</dbReference>
<dbReference type="InterPro" id="IPR002811">
    <property type="entry name" value="Asp_DH"/>
</dbReference>
<dbReference type="Gene3D" id="3.30.360.10">
    <property type="entry name" value="Dihydrodipicolinate Reductase, domain 2"/>
    <property type="match status" value="1"/>
</dbReference>
<evidence type="ECO:0000256" key="1">
    <source>
        <dbReference type="SAM" id="MobiDB-lite"/>
    </source>
</evidence>
<dbReference type="GO" id="GO:0033735">
    <property type="term" value="F:aspartate dehydrogenase [NAD(P)+] activity"/>
    <property type="evidence" value="ECO:0007669"/>
    <property type="project" value="InterPro"/>
</dbReference>
<gene>
    <name evidence="3" type="ORF">METZ01_LOCUS311980</name>
</gene>
<feature type="non-terminal residue" evidence="3">
    <location>
        <position position="1"/>
    </location>
</feature>
<dbReference type="PANTHER" id="PTHR31873">
    <property type="entry name" value="L-ASPARTATE DEHYDROGENASE-RELATED"/>
    <property type="match status" value="1"/>
</dbReference>
<evidence type="ECO:0000259" key="2">
    <source>
        <dbReference type="Pfam" id="PF01958"/>
    </source>
</evidence>
<accession>A0A382NDJ1</accession>